<accession>A0A139ANG5</accession>
<dbReference type="Gene3D" id="3.40.50.1820">
    <property type="entry name" value="alpha/beta hydrolase"/>
    <property type="match status" value="1"/>
</dbReference>
<dbReference type="InterPro" id="IPR051044">
    <property type="entry name" value="MAG_DAG_Lipase"/>
</dbReference>
<dbReference type="InterPro" id="IPR022742">
    <property type="entry name" value="Hydrolase_4"/>
</dbReference>
<evidence type="ECO:0000313" key="2">
    <source>
        <dbReference type="EMBL" id="KXS18276.1"/>
    </source>
</evidence>
<name>A0A139ANG5_GONPJ</name>
<dbReference type="PANTHER" id="PTHR11614">
    <property type="entry name" value="PHOSPHOLIPASE-RELATED"/>
    <property type="match status" value="1"/>
</dbReference>
<dbReference type="Proteomes" id="UP000070544">
    <property type="component" value="Unassembled WGS sequence"/>
</dbReference>
<dbReference type="InterPro" id="IPR029058">
    <property type="entry name" value="AB_hydrolase_fold"/>
</dbReference>
<dbReference type="STRING" id="1344416.A0A139ANG5"/>
<keyword evidence="2" id="KW-0378">Hydrolase</keyword>
<dbReference type="OMA" id="GFNDYSR"/>
<proteinExistence type="predicted"/>
<organism evidence="2 3">
    <name type="scientific">Gonapodya prolifera (strain JEL478)</name>
    <name type="common">Monoblepharis prolifera</name>
    <dbReference type="NCBI Taxonomy" id="1344416"/>
    <lineage>
        <taxon>Eukaryota</taxon>
        <taxon>Fungi</taxon>
        <taxon>Fungi incertae sedis</taxon>
        <taxon>Chytridiomycota</taxon>
        <taxon>Chytridiomycota incertae sedis</taxon>
        <taxon>Monoblepharidomycetes</taxon>
        <taxon>Monoblepharidales</taxon>
        <taxon>Gonapodyaceae</taxon>
        <taxon>Gonapodya</taxon>
    </lineage>
</organism>
<evidence type="ECO:0000259" key="1">
    <source>
        <dbReference type="Pfam" id="PF12146"/>
    </source>
</evidence>
<dbReference type="OrthoDB" id="10249433at2759"/>
<dbReference type="AlphaFoldDB" id="A0A139ANG5"/>
<reference evidence="2 3" key="1">
    <citation type="journal article" date="2015" name="Genome Biol. Evol.">
        <title>Phylogenomic analyses indicate that early fungi evolved digesting cell walls of algal ancestors of land plants.</title>
        <authorList>
            <person name="Chang Y."/>
            <person name="Wang S."/>
            <person name="Sekimoto S."/>
            <person name="Aerts A.L."/>
            <person name="Choi C."/>
            <person name="Clum A."/>
            <person name="LaButti K.M."/>
            <person name="Lindquist E.A."/>
            <person name="Yee Ngan C."/>
            <person name="Ohm R.A."/>
            <person name="Salamov A.A."/>
            <person name="Grigoriev I.V."/>
            <person name="Spatafora J.W."/>
            <person name="Berbee M.L."/>
        </authorList>
    </citation>
    <scope>NUCLEOTIDE SEQUENCE [LARGE SCALE GENOMIC DNA]</scope>
    <source>
        <strain evidence="2 3">JEL478</strain>
    </source>
</reference>
<evidence type="ECO:0000313" key="3">
    <source>
        <dbReference type="Proteomes" id="UP000070544"/>
    </source>
</evidence>
<protein>
    <submittedName>
        <fullName evidence="2">Alpha/beta-hydrolase</fullName>
    </submittedName>
</protein>
<gene>
    <name evidence="2" type="ORF">M427DRAFT_54077</name>
</gene>
<dbReference type="EMBL" id="KQ965743">
    <property type="protein sequence ID" value="KXS18276.1"/>
    <property type="molecule type" value="Genomic_DNA"/>
</dbReference>
<keyword evidence="3" id="KW-1185">Reference proteome</keyword>
<feature type="domain" description="Serine aminopeptidase S33" evidence="1">
    <location>
        <begin position="38"/>
        <end position="284"/>
    </location>
</feature>
<dbReference type="SUPFAM" id="SSF53474">
    <property type="entry name" value="alpha/beta-Hydrolases"/>
    <property type="match status" value="1"/>
</dbReference>
<sequence>MPFPPGKKEDIQMEGGEWVKASDGIEIYAKTWKSSVQPPLAKVLAIHGLNEHINRSGYNFAFGKLAEAGLEVHGIDMRGFGRSGWLSGDRGYSGGLEVVLKDLGEAIERTYVEGVPLFIFGHSMGGGLAILATHKYLNKYPITGVIISSPALGVPPDQALPWPLTAIAGGLAKVFPRMPAPNKIEGSQLTSVAANAQAYMDDKYVFHQTIMVGTILPVLFAAGNFAEKEYKSWPENLSIFAFIGEKDKVVDPPALKEFMTKLPAHDKKAKFYEGAVHELLHEVDPLPSLVADEVKSWILAHADAKKNGKVLKAESSTIEVVSKEVWSNYKL</sequence>
<dbReference type="GO" id="GO:0016787">
    <property type="term" value="F:hydrolase activity"/>
    <property type="evidence" value="ECO:0007669"/>
    <property type="project" value="UniProtKB-KW"/>
</dbReference>
<dbReference type="Pfam" id="PF12146">
    <property type="entry name" value="Hydrolase_4"/>
    <property type="match status" value="1"/>
</dbReference>